<evidence type="ECO:0000256" key="1">
    <source>
        <dbReference type="ARBA" id="ARBA00004370"/>
    </source>
</evidence>
<proteinExistence type="predicted"/>
<dbReference type="EMBL" id="JASAOG010000293">
    <property type="protein sequence ID" value="KAK0040981.1"/>
    <property type="molecule type" value="Genomic_DNA"/>
</dbReference>
<feature type="transmembrane region" description="Helical" evidence="5">
    <location>
        <begin position="287"/>
        <end position="311"/>
    </location>
</feature>
<comment type="caution">
    <text evidence="7">The sequence shown here is derived from an EMBL/GenBank/DDBJ whole genome shotgun (WGS) entry which is preliminary data.</text>
</comment>
<organism evidence="7 8">
    <name type="scientific">Biomphalaria pfeifferi</name>
    <name type="common">Bloodfluke planorb</name>
    <name type="synonym">Freshwater snail</name>
    <dbReference type="NCBI Taxonomy" id="112525"/>
    <lineage>
        <taxon>Eukaryota</taxon>
        <taxon>Metazoa</taxon>
        <taxon>Spiralia</taxon>
        <taxon>Lophotrochozoa</taxon>
        <taxon>Mollusca</taxon>
        <taxon>Gastropoda</taxon>
        <taxon>Heterobranchia</taxon>
        <taxon>Euthyneura</taxon>
        <taxon>Panpulmonata</taxon>
        <taxon>Hygrophila</taxon>
        <taxon>Lymnaeoidea</taxon>
        <taxon>Planorbidae</taxon>
        <taxon>Biomphalaria</taxon>
    </lineage>
</organism>
<reference evidence="7" key="1">
    <citation type="journal article" date="2023" name="PLoS Negl. Trop. Dis.">
        <title>A genome sequence for Biomphalaria pfeifferi, the major vector snail for the human-infecting parasite Schistosoma mansoni.</title>
        <authorList>
            <person name="Bu L."/>
            <person name="Lu L."/>
            <person name="Laidemitt M.R."/>
            <person name="Zhang S.M."/>
            <person name="Mutuku M."/>
            <person name="Mkoji G."/>
            <person name="Steinauer M."/>
            <person name="Loker E.S."/>
        </authorList>
    </citation>
    <scope>NUCLEOTIDE SEQUENCE</scope>
    <source>
        <strain evidence="7">KasaAsao</strain>
    </source>
</reference>
<feature type="transmembrane region" description="Helical" evidence="5">
    <location>
        <begin position="192"/>
        <end position="212"/>
    </location>
</feature>
<evidence type="ECO:0000256" key="4">
    <source>
        <dbReference type="ARBA" id="ARBA00023136"/>
    </source>
</evidence>
<dbReference type="PANTHER" id="PTHR46641:SF2">
    <property type="entry name" value="FMRFAMIDE RECEPTOR"/>
    <property type="match status" value="1"/>
</dbReference>
<evidence type="ECO:0000313" key="8">
    <source>
        <dbReference type="Proteomes" id="UP001233172"/>
    </source>
</evidence>
<accession>A0AAD8ARC8</accession>
<gene>
    <name evidence="7" type="ORF">Bpfe_029573</name>
</gene>
<sequence length="407" mass="45965">MSEDSFSDEVYRVGYGYLLNIICCLGVLGNVLVFLVLCKKRGTRAMKTARHYLLMMTVADICVLILAVARYRSYAIFFNDHQLIRHEFCVDPYVQVYVEPLYLIALGSSSYVTVLLTLDRYLAIRFPLFCMKSTVSSTAAYLQTAASVQMIISLTCPLWFSYTVEEFHFLNKTIVAAKRTDFGKNSMYECRFHQFVIPLVWYVIPWCVMAVLNSMLYSEVRFEYLTITWPSAAKGVLSLKPPTRGFSSYGFSKYVSTSSMVFKVQRSSLVCKEVTNISTTSKKLSTVVLFIVLAHMACSFPRCMVAVYNMVHTREGHGSSSNGRHCAPEIKSRTYTCITVAANILNVFNSCLNIVIYCGLGSKFRQEMKLYFGGCWRWNRVAPTTCVVVVASLETKMPASNARTVSS</sequence>
<keyword evidence="7" id="KW-0675">Receptor</keyword>
<dbReference type="GO" id="GO:0016020">
    <property type="term" value="C:membrane"/>
    <property type="evidence" value="ECO:0007669"/>
    <property type="project" value="UniProtKB-SubCell"/>
</dbReference>
<dbReference type="AlphaFoldDB" id="A0AAD8ARC8"/>
<feature type="transmembrane region" description="Helical" evidence="5">
    <location>
        <begin position="101"/>
        <end position="118"/>
    </location>
</feature>
<dbReference type="Proteomes" id="UP001233172">
    <property type="component" value="Unassembled WGS sequence"/>
</dbReference>
<dbReference type="InterPro" id="IPR052954">
    <property type="entry name" value="GPCR-Ligand_Int"/>
</dbReference>
<keyword evidence="8" id="KW-1185">Reference proteome</keyword>
<name>A0AAD8ARC8_BIOPF</name>
<keyword evidence="2 5" id="KW-0812">Transmembrane</keyword>
<dbReference type="InterPro" id="IPR017452">
    <property type="entry name" value="GPCR_Rhodpsn_7TM"/>
</dbReference>
<feature type="transmembrane region" description="Helical" evidence="5">
    <location>
        <begin position="49"/>
        <end position="69"/>
    </location>
</feature>
<dbReference type="GO" id="GO:0004930">
    <property type="term" value="F:G protein-coupled receptor activity"/>
    <property type="evidence" value="ECO:0007669"/>
    <property type="project" value="InterPro"/>
</dbReference>
<keyword evidence="4 5" id="KW-0472">Membrane</keyword>
<feature type="domain" description="G-protein coupled receptors family 1 profile" evidence="6">
    <location>
        <begin position="29"/>
        <end position="357"/>
    </location>
</feature>
<dbReference type="SUPFAM" id="SSF81321">
    <property type="entry name" value="Family A G protein-coupled receptor-like"/>
    <property type="match status" value="1"/>
</dbReference>
<dbReference type="PRINTS" id="PR00237">
    <property type="entry name" value="GPCRRHODOPSN"/>
</dbReference>
<evidence type="ECO:0000256" key="3">
    <source>
        <dbReference type="ARBA" id="ARBA00022989"/>
    </source>
</evidence>
<feature type="transmembrane region" description="Helical" evidence="5">
    <location>
        <begin position="139"/>
        <end position="160"/>
    </location>
</feature>
<evidence type="ECO:0000256" key="2">
    <source>
        <dbReference type="ARBA" id="ARBA00022692"/>
    </source>
</evidence>
<evidence type="ECO:0000256" key="5">
    <source>
        <dbReference type="SAM" id="Phobius"/>
    </source>
</evidence>
<evidence type="ECO:0000313" key="7">
    <source>
        <dbReference type="EMBL" id="KAK0040981.1"/>
    </source>
</evidence>
<feature type="transmembrane region" description="Helical" evidence="5">
    <location>
        <begin position="338"/>
        <end position="360"/>
    </location>
</feature>
<comment type="subcellular location">
    <subcellularLocation>
        <location evidence="1">Membrane</location>
    </subcellularLocation>
</comment>
<protein>
    <submittedName>
        <fullName evidence="7">FMRFamide receptor</fullName>
    </submittedName>
</protein>
<dbReference type="Gene3D" id="1.20.1070.10">
    <property type="entry name" value="Rhodopsin 7-helix transmembrane proteins"/>
    <property type="match status" value="1"/>
</dbReference>
<reference evidence="7" key="2">
    <citation type="submission" date="2023-04" db="EMBL/GenBank/DDBJ databases">
        <authorList>
            <person name="Bu L."/>
            <person name="Lu L."/>
            <person name="Laidemitt M.R."/>
            <person name="Zhang S.M."/>
            <person name="Mutuku M."/>
            <person name="Mkoji G."/>
            <person name="Steinauer M."/>
            <person name="Loker E.S."/>
        </authorList>
    </citation>
    <scope>NUCLEOTIDE SEQUENCE</scope>
    <source>
        <strain evidence="7">KasaAsao</strain>
        <tissue evidence="7">Whole Snail</tissue>
    </source>
</reference>
<keyword evidence="3 5" id="KW-1133">Transmembrane helix</keyword>
<evidence type="ECO:0000259" key="6">
    <source>
        <dbReference type="PROSITE" id="PS50262"/>
    </source>
</evidence>
<dbReference type="PROSITE" id="PS50262">
    <property type="entry name" value="G_PROTEIN_RECEP_F1_2"/>
    <property type="match status" value="1"/>
</dbReference>
<feature type="transmembrane region" description="Helical" evidence="5">
    <location>
        <begin position="15"/>
        <end position="37"/>
    </location>
</feature>
<dbReference type="PANTHER" id="PTHR46641">
    <property type="entry name" value="FMRFAMIDE RECEPTOR-RELATED"/>
    <property type="match status" value="1"/>
</dbReference>
<dbReference type="InterPro" id="IPR000276">
    <property type="entry name" value="GPCR_Rhodpsn"/>
</dbReference>